<evidence type="ECO:0000256" key="1">
    <source>
        <dbReference type="SAM" id="Phobius"/>
    </source>
</evidence>
<dbReference type="PANTHER" id="PTHR30273">
    <property type="entry name" value="PERIPLASMIC SIGNAL SENSOR AND SIGMA FACTOR ACTIVATOR FECR-RELATED"/>
    <property type="match status" value="1"/>
</dbReference>
<dbReference type="InterPro" id="IPR006860">
    <property type="entry name" value="FecR"/>
</dbReference>
<reference evidence="4" key="1">
    <citation type="submission" date="2023-06" db="EMBL/GenBank/DDBJ databases">
        <title>Genomic of Agaribacillus aureum.</title>
        <authorList>
            <person name="Wang G."/>
        </authorList>
    </citation>
    <scope>NUCLEOTIDE SEQUENCE</scope>
    <source>
        <strain evidence="4">BMA12</strain>
    </source>
</reference>
<organism evidence="4 5">
    <name type="scientific">Agaribacillus aureus</name>
    <dbReference type="NCBI Taxonomy" id="3051825"/>
    <lineage>
        <taxon>Bacteria</taxon>
        <taxon>Pseudomonadati</taxon>
        <taxon>Bacteroidota</taxon>
        <taxon>Cytophagia</taxon>
        <taxon>Cytophagales</taxon>
        <taxon>Splendidivirgaceae</taxon>
        <taxon>Agaribacillus</taxon>
    </lineage>
</organism>
<feature type="domain" description="FecR protein" evidence="2">
    <location>
        <begin position="140"/>
        <end position="230"/>
    </location>
</feature>
<dbReference type="Pfam" id="PF04773">
    <property type="entry name" value="FecR"/>
    <property type="match status" value="1"/>
</dbReference>
<keyword evidence="1" id="KW-0472">Membrane</keyword>
<dbReference type="EMBL" id="JAUJEB010000001">
    <property type="protein sequence ID" value="MDN5212730.1"/>
    <property type="molecule type" value="Genomic_DNA"/>
</dbReference>
<feature type="transmembrane region" description="Helical" evidence="1">
    <location>
        <begin position="99"/>
        <end position="117"/>
    </location>
</feature>
<evidence type="ECO:0000313" key="5">
    <source>
        <dbReference type="Proteomes" id="UP001172083"/>
    </source>
</evidence>
<protein>
    <submittedName>
        <fullName evidence="4">FecR domain-containing protein</fullName>
    </submittedName>
</protein>
<dbReference type="PIRSF" id="PIRSF018266">
    <property type="entry name" value="FecR"/>
    <property type="match status" value="1"/>
</dbReference>
<evidence type="ECO:0000259" key="2">
    <source>
        <dbReference type="Pfam" id="PF04773"/>
    </source>
</evidence>
<name>A0ABT8L4T6_9BACT</name>
<dbReference type="PANTHER" id="PTHR30273:SF2">
    <property type="entry name" value="PROTEIN FECR"/>
    <property type="match status" value="1"/>
</dbReference>
<dbReference type="Proteomes" id="UP001172083">
    <property type="component" value="Unassembled WGS sequence"/>
</dbReference>
<accession>A0ABT8L4T6</accession>
<dbReference type="Gene3D" id="2.60.120.1440">
    <property type="match status" value="1"/>
</dbReference>
<evidence type="ECO:0000259" key="3">
    <source>
        <dbReference type="Pfam" id="PF16344"/>
    </source>
</evidence>
<sequence length="351" mass="40749">MREKYINVEDFLADEEFKKWVINPSPQAQQYWSAWLKSNPDKREVLFLAKEIIESIEFEKIPQDVDASDKVLDNILKENKSKSLLGYSEKRPSSVRLNVFKFAASAVLAMVMVYLLLQKKEPAEVPQVVEVKPIIKENPKGRKSTIVLPDNSVVWLNADSKIEIPRKFSDTVRIVKLSGEAFFEVEKDPGRPFIVMTHDVEVTALGTAFNVKAFEEDKHVEVALTEGRVKVEHTKGIATEEAEAEFFLDPLQSIRFSKIDNSIDRGFFDLREVTGWKEGFIFFKDASFEEVIHKLERWYNVEFIVVNRHKIDEWKYSSQFHNENLENVLKSISFVKEFKFKIEDNTVTIVF</sequence>
<evidence type="ECO:0000313" key="4">
    <source>
        <dbReference type="EMBL" id="MDN5212730.1"/>
    </source>
</evidence>
<keyword evidence="1" id="KW-0812">Transmembrane</keyword>
<feature type="domain" description="Protein FecR C-terminal" evidence="3">
    <location>
        <begin position="281"/>
        <end position="349"/>
    </location>
</feature>
<keyword evidence="5" id="KW-1185">Reference proteome</keyword>
<dbReference type="Pfam" id="PF16344">
    <property type="entry name" value="FecR_C"/>
    <property type="match status" value="1"/>
</dbReference>
<keyword evidence="1" id="KW-1133">Transmembrane helix</keyword>
<dbReference type="InterPro" id="IPR012373">
    <property type="entry name" value="Ferrdict_sens_TM"/>
</dbReference>
<gene>
    <name evidence="4" type="ORF">QQ020_11760</name>
</gene>
<dbReference type="RefSeq" id="WP_346758047.1">
    <property type="nucleotide sequence ID" value="NZ_JAUJEB010000001.1"/>
</dbReference>
<dbReference type="InterPro" id="IPR032508">
    <property type="entry name" value="FecR_C"/>
</dbReference>
<dbReference type="Gene3D" id="3.55.50.30">
    <property type="match status" value="1"/>
</dbReference>
<comment type="caution">
    <text evidence="4">The sequence shown here is derived from an EMBL/GenBank/DDBJ whole genome shotgun (WGS) entry which is preliminary data.</text>
</comment>
<proteinExistence type="predicted"/>